<evidence type="ECO:0000256" key="1">
    <source>
        <dbReference type="ARBA" id="ARBA00022679"/>
    </source>
</evidence>
<evidence type="ECO:0000259" key="3">
    <source>
        <dbReference type="PROSITE" id="PS51186"/>
    </source>
</evidence>
<evidence type="ECO:0000313" key="5">
    <source>
        <dbReference type="Proteomes" id="UP000589520"/>
    </source>
</evidence>
<proteinExistence type="predicted"/>
<keyword evidence="4" id="KW-0687">Ribonucleoprotein</keyword>
<keyword evidence="4" id="KW-0689">Ribosomal protein</keyword>
<organism evidence="4 5">
    <name type="scientific">Granulicella arctica</name>
    <dbReference type="NCBI Taxonomy" id="940613"/>
    <lineage>
        <taxon>Bacteria</taxon>
        <taxon>Pseudomonadati</taxon>
        <taxon>Acidobacteriota</taxon>
        <taxon>Terriglobia</taxon>
        <taxon>Terriglobales</taxon>
        <taxon>Acidobacteriaceae</taxon>
        <taxon>Granulicella</taxon>
    </lineage>
</organism>
<dbReference type="CDD" id="cd04301">
    <property type="entry name" value="NAT_SF"/>
    <property type="match status" value="1"/>
</dbReference>
<protein>
    <submittedName>
        <fullName evidence="4">Ribosomal protein S18 acetylase RimI-like enzyme</fullName>
    </submittedName>
</protein>
<dbReference type="EMBL" id="JACCCW010000001">
    <property type="protein sequence ID" value="NYF78856.1"/>
    <property type="molecule type" value="Genomic_DNA"/>
</dbReference>
<dbReference type="InterPro" id="IPR000182">
    <property type="entry name" value="GNAT_dom"/>
</dbReference>
<feature type="domain" description="N-acetyltransferase" evidence="3">
    <location>
        <begin position="3"/>
        <end position="163"/>
    </location>
</feature>
<dbReference type="Proteomes" id="UP000589520">
    <property type="component" value="Unassembled WGS sequence"/>
</dbReference>
<accession>A0A7Y9PFA7</accession>
<dbReference type="GO" id="GO:0005840">
    <property type="term" value="C:ribosome"/>
    <property type="evidence" value="ECO:0007669"/>
    <property type="project" value="UniProtKB-KW"/>
</dbReference>
<keyword evidence="1" id="KW-0808">Transferase</keyword>
<dbReference type="Pfam" id="PF08445">
    <property type="entry name" value="FR47"/>
    <property type="match status" value="1"/>
</dbReference>
<dbReference type="RefSeq" id="WP_179488617.1">
    <property type="nucleotide sequence ID" value="NZ_JACCCW010000001.1"/>
</dbReference>
<dbReference type="PROSITE" id="PS51186">
    <property type="entry name" value="GNAT"/>
    <property type="match status" value="1"/>
</dbReference>
<dbReference type="SUPFAM" id="SSF55729">
    <property type="entry name" value="Acyl-CoA N-acyltransferases (Nat)"/>
    <property type="match status" value="1"/>
</dbReference>
<dbReference type="PANTHER" id="PTHR43877">
    <property type="entry name" value="AMINOALKYLPHOSPHONATE N-ACETYLTRANSFERASE-RELATED-RELATED"/>
    <property type="match status" value="1"/>
</dbReference>
<dbReference type="InterPro" id="IPR050832">
    <property type="entry name" value="Bact_Acetyltransf"/>
</dbReference>
<evidence type="ECO:0000313" key="4">
    <source>
        <dbReference type="EMBL" id="NYF78856.1"/>
    </source>
</evidence>
<sequence length="172" mass="18644">MAFTIRPGELGDAAGIALVHVQSWKSTYRGIVPDTYLAALEIESRAEMWKGQLLSGDSLIFVAEDESGVVGFAAAGSLRESVDDYDAELYAIYLLDTRQRQGAGRMLVHALAVGLRARGFKSFLVWVLEQNPSVSFYKSLGGVQVAQKSVEIGGVYLPEIACGWSSIDQLVL</sequence>
<dbReference type="Gene3D" id="3.40.630.30">
    <property type="match status" value="1"/>
</dbReference>
<dbReference type="InterPro" id="IPR016181">
    <property type="entry name" value="Acyl_CoA_acyltransferase"/>
</dbReference>
<gene>
    <name evidence="4" type="ORF">HDF17_001143</name>
</gene>
<dbReference type="AlphaFoldDB" id="A0A7Y9PFA7"/>
<comment type="caution">
    <text evidence="4">The sequence shown here is derived from an EMBL/GenBank/DDBJ whole genome shotgun (WGS) entry which is preliminary data.</text>
</comment>
<dbReference type="InterPro" id="IPR013653">
    <property type="entry name" value="GCN5-like_dom"/>
</dbReference>
<keyword evidence="2" id="KW-0012">Acyltransferase</keyword>
<evidence type="ECO:0000256" key="2">
    <source>
        <dbReference type="ARBA" id="ARBA00023315"/>
    </source>
</evidence>
<reference evidence="4 5" key="1">
    <citation type="submission" date="2020-07" db="EMBL/GenBank/DDBJ databases">
        <title>Genomic Encyclopedia of Type Strains, Phase IV (KMG-V): Genome sequencing to study the core and pangenomes of soil and plant-associated prokaryotes.</title>
        <authorList>
            <person name="Whitman W."/>
        </authorList>
    </citation>
    <scope>NUCLEOTIDE SEQUENCE [LARGE SCALE GENOMIC DNA]</scope>
    <source>
        <strain evidence="4 5">X4EP2</strain>
    </source>
</reference>
<name>A0A7Y9PFA7_9BACT</name>
<dbReference type="GO" id="GO:0016747">
    <property type="term" value="F:acyltransferase activity, transferring groups other than amino-acyl groups"/>
    <property type="evidence" value="ECO:0007669"/>
    <property type="project" value="InterPro"/>
</dbReference>
<keyword evidence="5" id="KW-1185">Reference proteome</keyword>